<reference evidence="2 3" key="1">
    <citation type="submission" date="2011-10" db="EMBL/GenBank/DDBJ databases">
        <title>Metabolic and evolutionary patterns in the extreme acidophile Ferroplasma acidiphilum.</title>
        <authorList>
            <person name="Golyshina O.V."/>
            <person name="Kozyavkin S.A."/>
            <person name="Tatusov R.L."/>
            <person name="Slesarev A.I."/>
            <person name="Golyshin P.N."/>
        </authorList>
    </citation>
    <scope>NUCLEOTIDE SEQUENCE [LARGE SCALE GENOMIC DNA]</scope>
    <source>
        <strain evidence="3">Y</strain>
    </source>
</reference>
<dbReference type="EMBL" id="CP015363">
    <property type="protein sequence ID" value="ARD85520.1"/>
    <property type="molecule type" value="Genomic_DNA"/>
</dbReference>
<feature type="transmembrane region" description="Helical" evidence="1">
    <location>
        <begin position="72"/>
        <end position="92"/>
    </location>
</feature>
<evidence type="ECO:0000313" key="3">
    <source>
        <dbReference type="Proteomes" id="UP000192050"/>
    </source>
</evidence>
<dbReference type="STRING" id="74969.FAD_1677"/>
<dbReference type="KEGG" id="fai:FAD_1677"/>
<evidence type="ECO:0000313" key="2">
    <source>
        <dbReference type="EMBL" id="ARD85520.1"/>
    </source>
</evidence>
<dbReference type="InterPro" id="IPR058349">
    <property type="entry name" value="DUF8036"/>
</dbReference>
<dbReference type="Pfam" id="PF26119">
    <property type="entry name" value="DUF8036"/>
    <property type="match status" value="1"/>
</dbReference>
<sequence length="94" mass="10997">MEYIWITNMVIIAIEFIIFLIIGISYIKNYKKTGLKVYNQIFVFLFVFMVQSAMTLYIYYNFSKFLGLNVSLPLLIINITGLTGTVLLYKFISQ</sequence>
<dbReference type="AlphaFoldDB" id="A0A1V0N5U2"/>
<gene>
    <name evidence="2" type="ORF">FAD_1677</name>
</gene>
<organism evidence="2 3">
    <name type="scientific">Ferroplasma acidiphilum</name>
    <dbReference type="NCBI Taxonomy" id="74969"/>
    <lineage>
        <taxon>Archaea</taxon>
        <taxon>Methanobacteriati</taxon>
        <taxon>Thermoplasmatota</taxon>
        <taxon>Thermoplasmata</taxon>
        <taxon>Thermoplasmatales</taxon>
        <taxon>Ferroplasmaceae</taxon>
        <taxon>Ferroplasma</taxon>
    </lineage>
</organism>
<proteinExistence type="predicted"/>
<name>A0A1V0N5U2_9ARCH</name>
<keyword evidence="3" id="KW-1185">Reference proteome</keyword>
<accession>A0A1V0N5U2</accession>
<keyword evidence="1" id="KW-1133">Transmembrane helix</keyword>
<keyword evidence="1" id="KW-0812">Transmembrane</keyword>
<evidence type="ECO:0000256" key="1">
    <source>
        <dbReference type="SAM" id="Phobius"/>
    </source>
</evidence>
<feature type="transmembrane region" description="Helical" evidence="1">
    <location>
        <begin position="39"/>
        <end position="60"/>
    </location>
</feature>
<protein>
    <submittedName>
        <fullName evidence="2">External membrane protein</fullName>
    </submittedName>
</protein>
<keyword evidence="1" id="KW-0472">Membrane</keyword>
<feature type="transmembrane region" description="Helical" evidence="1">
    <location>
        <begin position="6"/>
        <end position="27"/>
    </location>
</feature>
<dbReference type="Proteomes" id="UP000192050">
    <property type="component" value="Chromosome"/>
</dbReference>